<sequence>MTNTKRTIAKKVSHTSHTKRKRKAIRSRRSFLHRYPRWAVALGAVAMIVLYIWCFYYFFVSPTGFRWRALYGDAKYPEGYEIHGIDISHYQADIDWGQLSNAMIKGCPVRFIIMKSTEGVGKLDEAFYENYQSAGDYGFIRGAYHFWSTKSSARDQAYYFLDKVHLNEGDLPPVLDVEHKPKDQSLEDFQRDVLTWLHIVEDKYHVKPIIYTYYKFKQNYLSAPVFDDYPYWIAHYYVDKIEYKGPWKFWQHTDAGRLPGIKGYVDFNIYNGSFYDLKRLTIGYNKW</sequence>
<keyword evidence="3" id="KW-0326">Glycosidase</keyword>
<gene>
    <name evidence="6" type="ORF">HMPREF9944_00348</name>
</gene>
<feature type="compositionally biased region" description="Basic residues" evidence="4">
    <location>
        <begin position="7"/>
        <end position="23"/>
    </location>
</feature>
<feature type="region of interest" description="Disordered" evidence="4">
    <location>
        <begin position="1"/>
        <end position="23"/>
    </location>
</feature>
<keyword evidence="2" id="KW-0378">Hydrolase</keyword>
<evidence type="ECO:0000256" key="4">
    <source>
        <dbReference type="SAM" id="MobiDB-lite"/>
    </source>
</evidence>
<evidence type="ECO:0000313" key="7">
    <source>
        <dbReference type="Proteomes" id="UP000003167"/>
    </source>
</evidence>
<dbReference type="Pfam" id="PF01183">
    <property type="entry name" value="Glyco_hydro_25"/>
    <property type="match status" value="1"/>
</dbReference>
<dbReference type="Gene3D" id="3.20.20.80">
    <property type="entry name" value="Glycosidases"/>
    <property type="match status" value="1"/>
</dbReference>
<dbReference type="PROSITE" id="PS51904">
    <property type="entry name" value="GLYCOSYL_HYDROL_F25_2"/>
    <property type="match status" value="1"/>
</dbReference>
<dbReference type="GO" id="GO:0016998">
    <property type="term" value="P:cell wall macromolecule catabolic process"/>
    <property type="evidence" value="ECO:0007669"/>
    <property type="project" value="InterPro"/>
</dbReference>
<dbReference type="PANTHER" id="PTHR34135:SF2">
    <property type="entry name" value="LYSOZYME"/>
    <property type="match status" value="1"/>
</dbReference>
<evidence type="ECO:0000256" key="3">
    <source>
        <dbReference type="ARBA" id="ARBA00023295"/>
    </source>
</evidence>
<dbReference type="InterPro" id="IPR017853">
    <property type="entry name" value="GH"/>
</dbReference>
<evidence type="ECO:0000256" key="1">
    <source>
        <dbReference type="ARBA" id="ARBA00010646"/>
    </source>
</evidence>
<dbReference type="SMART" id="SM00641">
    <property type="entry name" value="Glyco_25"/>
    <property type="match status" value="1"/>
</dbReference>
<feature type="transmembrane region" description="Helical" evidence="5">
    <location>
        <begin position="38"/>
        <end position="59"/>
    </location>
</feature>
<dbReference type="GO" id="GO:0009253">
    <property type="term" value="P:peptidoglycan catabolic process"/>
    <property type="evidence" value="ECO:0007669"/>
    <property type="project" value="InterPro"/>
</dbReference>
<proteinExistence type="inferred from homology"/>
<dbReference type="GO" id="GO:0016052">
    <property type="term" value="P:carbohydrate catabolic process"/>
    <property type="evidence" value="ECO:0007669"/>
    <property type="project" value="TreeGrafter"/>
</dbReference>
<accession>H1HJK4</accession>
<keyword evidence="5" id="KW-0472">Membrane</keyword>
<comment type="similarity">
    <text evidence="1">Belongs to the glycosyl hydrolase 25 family.</text>
</comment>
<dbReference type="HOGENOM" id="CLU_044973_3_0_10"/>
<dbReference type="EMBL" id="AGEK01000014">
    <property type="protein sequence ID" value="EHO73774.1"/>
    <property type="molecule type" value="Genomic_DNA"/>
</dbReference>
<evidence type="ECO:0000313" key="6">
    <source>
        <dbReference type="EMBL" id="EHO73774.1"/>
    </source>
</evidence>
<comment type="caution">
    <text evidence="6">The sequence shown here is derived from an EMBL/GenBank/DDBJ whole genome shotgun (WGS) entry which is preliminary data.</text>
</comment>
<dbReference type="SUPFAM" id="SSF51445">
    <property type="entry name" value="(Trans)glycosidases"/>
    <property type="match status" value="1"/>
</dbReference>
<evidence type="ECO:0000256" key="2">
    <source>
        <dbReference type="ARBA" id="ARBA00022801"/>
    </source>
</evidence>
<dbReference type="InterPro" id="IPR002053">
    <property type="entry name" value="Glyco_hydro_25"/>
</dbReference>
<name>H1HJK4_9BACT</name>
<organism evidence="6 7">
    <name type="scientific">Segatella maculosa OT 289</name>
    <dbReference type="NCBI Taxonomy" id="999422"/>
    <lineage>
        <taxon>Bacteria</taxon>
        <taxon>Pseudomonadati</taxon>
        <taxon>Bacteroidota</taxon>
        <taxon>Bacteroidia</taxon>
        <taxon>Bacteroidales</taxon>
        <taxon>Prevotellaceae</taxon>
        <taxon>Segatella</taxon>
    </lineage>
</organism>
<keyword evidence="5" id="KW-0812">Transmembrane</keyword>
<reference evidence="6 7" key="1">
    <citation type="submission" date="2011-12" db="EMBL/GenBank/DDBJ databases">
        <title>The Genome Sequence of Prevotella maculosa OT 289.</title>
        <authorList>
            <consortium name="The Broad Institute Genome Sequencing Platform"/>
            <person name="Earl A."/>
            <person name="Ward D."/>
            <person name="Feldgarden M."/>
            <person name="Gevers D."/>
            <person name="Izard J."/>
            <person name="Blanton J.M."/>
            <person name="Mathney J."/>
            <person name="Tanner A.C."/>
            <person name="Dewhirst F.E."/>
            <person name="Young S.K."/>
            <person name="Zeng Q."/>
            <person name="Gargeya S."/>
            <person name="Fitzgerald M."/>
            <person name="Haas B."/>
            <person name="Abouelleil A."/>
            <person name="Alvarado L."/>
            <person name="Arachchi H.M."/>
            <person name="Berlin A."/>
            <person name="Chapman S.B."/>
            <person name="Gearin G."/>
            <person name="Goldberg J."/>
            <person name="Griggs A."/>
            <person name="Gujja S."/>
            <person name="Hansen M."/>
            <person name="Heiman D."/>
            <person name="Howarth C."/>
            <person name="Larimer J."/>
            <person name="Lui A."/>
            <person name="MacDonald P.J.P."/>
            <person name="McCowen C."/>
            <person name="Montmayeur A."/>
            <person name="Murphy C."/>
            <person name="Neiman D."/>
            <person name="Pearson M."/>
            <person name="Priest M."/>
            <person name="Roberts A."/>
            <person name="Saif S."/>
            <person name="Shea T."/>
            <person name="Sisk P."/>
            <person name="Stolte C."/>
            <person name="Sykes S."/>
            <person name="Wortman J."/>
            <person name="Nusbaum C."/>
            <person name="Birren B."/>
        </authorList>
    </citation>
    <scope>NUCLEOTIDE SEQUENCE [LARGE SCALE GENOMIC DNA]</scope>
    <source>
        <strain evidence="6 7">OT 289</strain>
    </source>
</reference>
<evidence type="ECO:0000256" key="5">
    <source>
        <dbReference type="SAM" id="Phobius"/>
    </source>
</evidence>
<dbReference type="PATRIC" id="fig|999422.3.peg.344"/>
<dbReference type="PANTHER" id="PTHR34135">
    <property type="entry name" value="LYSOZYME"/>
    <property type="match status" value="1"/>
</dbReference>
<dbReference type="AlphaFoldDB" id="H1HJK4"/>
<keyword evidence="7" id="KW-1185">Reference proteome</keyword>
<dbReference type="RefSeq" id="WP_008564003.1">
    <property type="nucleotide sequence ID" value="NZ_JH594500.1"/>
</dbReference>
<protein>
    <recommendedName>
        <fullName evidence="8">Lysozyme</fullName>
    </recommendedName>
</protein>
<evidence type="ECO:0008006" key="8">
    <source>
        <dbReference type="Google" id="ProtNLM"/>
    </source>
</evidence>
<keyword evidence="5" id="KW-1133">Transmembrane helix</keyword>
<dbReference type="InterPro" id="IPR018077">
    <property type="entry name" value="Glyco_hydro_fam25_subgr"/>
</dbReference>
<dbReference type="STRING" id="999422.HMPREF9944_00348"/>
<dbReference type="GO" id="GO:0003796">
    <property type="term" value="F:lysozyme activity"/>
    <property type="evidence" value="ECO:0007669"/>
    <property type="project" value="InterPro"/>
</dbReference>
<dbReference type="Proteomes" id="UP000003167">
    <property type="component" value="Unassembled WGS sequence"/>
</dbReference>
<dbReference type="OrthoDB" id="9798192at2"/>